<dbReference type="SUPFAM" id="SSF159127">
    <property type="entry name" value="HupF/HypC-like"/>
    <property type="match status" value="1"/>
</dbReference>
<organism evidence="2 3">
    <name type="scientific">Ignisphaera aggregans</name>
    <dbReference type="NCBI Taxonomy" id="334771"/>
    <lineage>
        <taxon>Archaea</taxon>
        <taxon>Thermoproteota</taxon>
        <taxon>Thermoprotei</taxon>
        <taxon>Desulfurococcales</taxon>
        <taxon>Desulfurococcaceae</taxon>
        <taxon>Ignisphaera</taxon>
    </lineage>
</organism>
<dbReference type="GO" id="GO:1902670">
    <property type="term" value="F:carbon dioxide binding"/>
    <property type="evidence" value="ECO:0007669"/>
    <property type="project" value="TreeGrafter"/>
</dbReference>
<dbReference type="PROSITE" id="PS01097">
    <property type="entry name" value="HUPF_HYPC"/>
    <property type="match status" value="1"/>
</dbReference>
<dbReference type="PRINTS" id="PR00445">
    <property type="entry name" value="HUPFHYPC"/>
</dbReference>
<dbReference type="InterPro" id="IPR001109">
    <property type="entry name" value="Hydrogenase_HupF/HypC"/>
</dbReference>
<dbReference type="PANTHER" id="PTHR35177">
    <property type="entry name" value="HYDROGENASE MATURATION FACTOR HYBG"/>
    <property type="match status" value="1"/>
</dbReference>
<dbReference type="NCBIfam" id="TIGR00074">
    <property type="entry name" value="hypC_hupF"/>
    <property type="match status" value="1"/>
</dbReference>
<comment type="similarity">
    <text evidence="1">Belongs to the HupF/HypC family.</text>
</comment>
<evidence type="ECO:0000313" key="3">
    <source>
        <dbReference type="Proteomes" id="UP000605805"/>
    </source>
</evidence>
<accession>A0A833DT61</accession>
<gene>
    <name evidence="2" type="ORF">EYH02_02765</name>
</gene>
<proteinExistence type="inferred from homology"/>
<sequence length="79" mass="8575">MCLGVPAKVIEIRRDGEMRIAVVEMGGITLEVLLTLGEEVKPGDYVIVHAGIAISKIDDAELESILKLWKEVIEGNSTV</sequence>
<dbReference type="Proteomes" id="UP000605805">
    <property type="component" value="Unassembled WGS sequence"/>
</dbReference>
<comment type="caution">
    <text evidence="2">The sequence shown here is derived from an EMBL/GenBank/DDBJ whole genome shotgun (WGS) entry which is preliminary data.</text>
</comment>
<dbReference type="AlphaFoldDB" id="A0A833DT61"/>
<name>A0A833DT61_9CREN</name>
<dbReference type="InterPro" id="IPR019812">
    <property type="entry name" value="Hydgase_assmbl_chp_CS"/>
</dbReference>
<evidence type="ECO:0000256" key="1">
    <source>
        <dbReference type="ARBA" id="ARBA00006018"/>
    </source>
</evidence>
<dbReference type="PANTHER" id="PTHR35177:SF2">
    <property type="entry name" value="HYDROGENASE MATURATION FACTOR HYBG"/>
    <property type="match status" value="1"/>
</dbReference>
<dbReference type="GO" id="GO:0051604">
    <property type="term" value="P:protein maturation"/>
    <property type="evidence" value="ECO:0007669"/>
    <property type="project" value="TreeGrafter"/>
</dbReference>
<reference evidence="2" key="1">
    <citation type="journal article" date="2020" name="ISME J.">
        <title>Gammaproteobacteria mediating utilization of methyl-, sulfur- and petroleum organic compounds in deep ocean hydrothermal plumes.</title>
        <authorList>
            <person name="Zhou Z."/>
            <person name="Liu Y."/>
            <person name="Pan J."/>
            <person name="Cron B.R."/>
            <person name="Toner B.M."/>
            <person name="Anantharaman K."/>
            <person name="Breier J.A."/>
            <person name="Dick G.J."/>
            <person name="Li M."/>
        </authorList>
    </citation>
    <scope>NUCLEOTIDE SEQUENCE</scope>
    <source>
        <strain evidence="2">SZUA-1435</strain>
    </source>
</reference>
<evidence type="ECO:0000313" key="2">
    <source>
        <dbReference type="EMBL" id="HIP56977.1"/>
    </source>
</evidence>
<dbReference type="FunFam" id="2.30.30.140:FF:000022">
    <property type="entry name" value="Hydrogenase assembly chaperone HybG"/>
    <property type="match status" value="1"/>
</dbReference>
<protein>
    <submittedName>
        <fullName evidence="2">HypC/HybG/HupF family hydrogenase formation chaperone</fullName>
    </submittedName>
</protein>
<dbReference type="EMBL" id="DQTV01000047">
    <property type="protein sequence ID" value="HIP56977.1"/>
    <property type="molecule type" value="Genomic_DNA"/>
</dbReference>
<dbReference type="GO" id="GO:0005506">
    <property type="term" value="F:iron ion binding"/>
    <property type="evidence" value="ECO:0007669"/>
    <property type="project" value="TreeGrafter"/>
</dbReference>
<dbReference type="Gene3D" id="2.30.30.140">
    <property type="match status" value="1"/>
</dbReference>
<dbReference type="Pfam" id="PF01455">
    <property type="entry name" value="HupF_HypC"/>
    <property type="match status" value="1"/>
</dbReference>